<comment type="caution">
    <text evidence="4">The sequence shown here is derived from an EMBL/GenBank/DDBJ whole genome shotgun (WGS) entry which is preliminary data.</text>
</comment>
<dbReference type="PANTHER" id="PTHR10204">
    <property type="entry name" value="NAD P H OXIDOREDUCTASE-RELATED"/>
    <property type="match status" value="1"/>
</dbReference>
<evidence type="ECO:0000256" key="2">
    <source>
        <dbReference type="ARBA" id="ARBA00023002"/>
    </source>
</evidence>
<organism evidence="4 5">
    <name type="scientific">Xanthocytophaga flava</name>
    <dbReference type="NCBI Taxonomy" id="3048013"/>
    <lineage>
        <taxon>Bacteria</taxon>
        <taxon>Pseudomonadati</taxon>
        <taxon>Bacteroidota</taxon>
        <taxon>Cytophagia</taxon>
        <taxon>Cytophagales</taxon>
        <taxon>Rhodocytophagaceae</taxon>
        <taxon>Xanthocytophaga</taxon>
    </lineage>
</organism>
<feature type="domain" description="Flavodoxin-like fold" evidence="3">
    <location>
        <begin position="1"/>
        <end position="185"/>
    </location>
</feature>
<dbReference type="GO" id="GO:0016491">
    <property type="term" value="F:oxidoreductase activity"/>
    <property type="evidence" value="ECO:0007669"/>
    <property type="project" value="UniProtKB-KW"/>
</dbReference>
<reference evidence="4 5" key="1">
    <citation type="submission" date="2023-05" db="EMBL/GenBank/DDBJ databases">
        <authorList>
            <person name="Zhang X."/>
        </authorList>
    </citation>
    <scope>NUCLEOTIDE SEQUENCE [LARGE SCALE GENOMIC DNA]</scope>
    <source>
        <strain evidence="4 5">DM2B3-1</strain>
    </source>
</reference>
<dbReference type="Pfam" id="PF02525">
    <property type="entry name" value="Flavodoxin_2"/>
    <property type="match status" value="1"/>
</dbReference>
<accession>A0ABT7CJ44</accession>
<keyword evidence="5" id="KW-1185">Reference proteome</keyword>
<protein>
    <submittedName>
        <fullName evidence="4">NAD(P)H-dependent oxidoreductase</fullName>
        <ecNumber evidence="4">1.-.-.-</ecNumber>
    </submittedName>
</protein>
<dbReference type="Proteomes" id="UP001228581">
    <property type="component" value="Unassembled WGS sequence"/>
</dbReference>
<dbReference type="InterPro" id="IPR003680">
    <property type="entry name" value="Flavodoxin_fold"/>
</dbReference>
<evidence type="ECO:0000259" key="3">
    <source>
        <dbReference type="Pfam" id="PF02525"/>
    </source>
</evidence>
<evidence type="ECO:0000256" key="1">
    <source>
        <dbReference type="ARBA" id="ARBA00006252"/>
    </source>
</evidence>
<gene>
    <name evidence="4" type="ORF">QNI19_12445</name>
</gene>
<keyword evidence="2 4" id="KW-0560">Oxidoreductase</keyword>
<evidence type="ECO:0000313" key="4">
    <source>
        <dbReference type="EMBL" id="MDJ1493744.1"/>
    </source>
</evidence>
<dbReference type="SUPFAM" id="SSF52218">
    <property type="entry name" value="Flavoproteins"/>
    <property type="match status" value="1"/>
</dbReference>
<dbReference type="EMBL" id="JASJOT010000007">
    <property type="protein sequence ID" value="MDJ1493744.1"/>
    <property type="molecule type" value="Genomic_DNA"/>
</dbReference>
<comment type="similarity">
    <text evidence="1">Belongs to the NAD(P)H dehydrogenase (quinone) family.</text>
</comment>
<dbReference type="Gene3D" id="3.40.50.360">
    <property type="match status" value="1"/>
</dbReference>
<name>A0ABT7CJ44_9BACT</name>
<dbReference type="InterPro" id="IPR029039">
    <property type="entry name" value="Flavoprotein-like_sf"/>
</dbReference>
<dbReference type="RefSeq" id="WP_313996306.1">
    <property type="nucleotide sequence ID" value="NZ_JASJOT010000007.1"/>
</dbReference>
<dbReference type="EC" id="1.-.-.-" evidence="4"/>
<dbReference type="PANTHER" id="PTHR10204:SF34">
    <property type="entry name" value="NAD(P)H DEHYDROGENASE [QUINONE] 1 ISOFORM 1"/>
    <property type="match status" value="1"/>
</dbReference>
<proteinExistence type="inferred from homology"/>
<evidence type="ECO:0000313" key="5">
    <source>
        <dbReference type="Proteomes" id="UP001228581"/>
    </source>
</evidence>
<dbReference type="InterPro" id="IPR051545">
    <property type="entry name" value="NAD(P)H_dehydrogenase_qn"/>
</dbReference>
<sequence>MKLYILLAHPDTDSFNGQLADAYEQAAIGKGHEVRRQNLGELTFDPILWKGYKEIQKLEPDLQEAQRNIIWCDNWIIFYPVWWGSVPALFKGFIDRTLYPGFAFKYHDKDPFWDKLLRERSAHVITTCDAPWLWIWWEYRNSDIRTVRNAILKFCGISPVKHTRIDRVKYLSQTDRQKKIQKLVASIN</sequence>